<name>A0ABR1JRF6_9AGAR</name>
<gene>
    <name evidence="5" type="ORF">VKT23_006551</name>
</gene>
<dbReference type="Pfam" id="PF10503">
    <property type="entry name" value="Esterase_PHB"/>
    <property type="match status" value="1"/>
</dbReference>
<evidence type="ECO:0000256" key="1">
    <source>
        <dbReference type="ARBA" id="ARBA00022487"/>
    </source>
</evidence>
<comment type="subcellular location">
    <subcellularLocation>
        <location evidence="4">Secreted</location>
    </subcellularLocation>
</comment>
<dbReference type="SUPFAM" id="SSF53474">
    <property type="entry name" value="alpha/beta-Hydrolases"/>
    <property type="match status" value="2"/>
</dbReference>
<protein>
    <recommendedName>
        <fullName evidence="4">Carboxylic ester hydrolase</fullName>
        <ecNumber evidence="4">3.1.1.-</ecNumber>
    </recommendedName>
</protein>
<organism evidence="5 6">
    <name type="scientific">Marasmiellus scandens</name>
    <dbReference type="NCBI Taxonomy" id="2682957"/>
    <lineage>
        <taxon>Eukaryota</taxon>
        <taxon>Fungi</taxon>
        <taxon>Dikarya</taxon>
        <taxon>Basidiomycota</taxon>
        <taxon>Agaricomycotina</taxon>
        <taxon>Agaricomycetes</taxon>
        <taxon>Agaricomycetidae</taxon>
        <taxon>Agaricales</taxon>
        <taxon>Marasmiineae</taxon>
        <taxon>Omphalotaceae</taxon>
        <taxon>Marasmiellus</taxon>
    </lineage>
</organism>
<keyword evidence="6" id="KW-1185">Reference proteome</keyword>
<dbReference type="Gene3D" id="3.40.50.1820">
    <property type="entry name" value="alpha/beta hydrolase"/>
    <property type="match status" value="1"/>
</dbReference>
<comment type="caution">
    <text evidence="5">The sequence shown here is derived from an EMBL/GenBank/DDBJ whole genome shotgun (WGS) entry which is preliminary data.</text>
</comment>
<feature type="signal peptide" evidence="4">
    <location>
        <begin position="1"/>
        <end position="19"/>
    </location>
</feature>
<proteinExistence type="inferred from homology"/>
<reference evidence="5 6" key="1">
    <citation type="submission" date="2024-01" db="EMBL/GenBank/DDBJ databases">
        <title>A draft genome for the cacao thread blight pathogen Marasmiellus scandens.</title>
        <authorList>
            <person name="Baruah I.K."/>
            <person name="Leung J."/>
            <person name="Bukari Y."/>
            <person name="Amoako-Attah I."/>
            <person name="Meinhardt L.W."/>
            <person name="Bailey B.A."/>
            <person name="Cohen S.P."/>
        </authorList>
    </citation>
    <scope>NUCLEOTIDE SEQUENCE [LARGE SCALE GENOMIC DNA]</scope>
    <source>
        <strain evidence="5 6">GH-19</strain>
    </source>
</reference>
<dbReference type="InterPro" id="IPR050955">
    <property type="entry name" value="Plant_Biomass_Hydrol_Est"/>
</dbReference>
<accession>A0ABR1JRF6</accession>
<keyword evidence="4" id="KW-0119">Carbohydrate metabolism</keyword>
<dbReference type="EC" id="3.1.1.-" evidence="4"/>
<keyword evidence="1 4" id="KW-0719">Serine esterase</keyword>
<keyword evidence="4" id="KW-0964">Secreted</keyword>
<evidence type="ECO:0000313" key="6">
    <source>
        <dbReference type="Proteomes" id="UP001498398"/>
    </source>
</evidence>
<dbReference type="NCBIfam" id="TIGR01840">
    <property type="entry name" value="esterase_phb"/>
    <property type="match status" value="1"/>
</dbReference>
<dbReference type="InterPro" id="IPR010126">
    <property type="entry name" value="Esterase_phb"/>
</dbReference>
<comment type="similarity">
    <text evidence="4">Belongs to the carbohydrate esterase 1 (CE1) family.</text>
</comment>
<evidence type="ECO:0000256" key="4">
    <source>
        <dbReference type="RuleBase" id="RU367147"/>
    </source>
</evidence>
<evidence type="ECO:0000256" key="2">
    <source>
        <dbReference type="ARBA" id="ARBA00022729"/>
    </source>
</evidence>
<sequence>MTVCTLLYLLACAFSAVLAVATSQKQHVPLPPASELTQVFDFGPNPTNVGMYAYIPANVAKNPALIMALHYCGGTAQDFFNSTEYPALSEEKKSFILLYGDCPRVNGSKCWDVSTPETLKHDAGGDSLGVASAIRFAIRNWNVDPRKVFVTGRSSGAMMTNVMLGSYPELFKAGAASSGVAFGCFRSPTGIRGWSDQCAAGQLIMTGRQWGNQVRAAFPGYIGPRPKMQLWHGTADDTLNYQNFAEEIKEWTNVFGISEVPTDTEDSDPEALYTHTVYGRGQLEAYSVEDGPHNLPLHEDRVLHFFEL</sequence>
<evidence type="ECO:0000256" key="3">
    <source>
        <dbReference type="ARBA" id="ARBA00022801"/>
    </source>
</evidence>
<dbReference type="InterPro" id="IPR029058">
    <property type="entry name" value="AB_hydrolase_fold"/>
</dbReference>
<dbReference type="Proteomes" id="UP001498398">
    <property type="component" value="Unassembled WGS sequence"/>
</dbReference>
<keyword evidence="2 4" id="KW-0732">Signal</keyword>
<dbReference type="PANTHER" id="PTHR43037">
    <property type="entry name" value="UNNAMED PRODUCT-RELATED"/>
    <property type="match status" value="1"/>
</dbReference>
<keyword evidence="4" id="KW-0624">Polysaccharide degradation</keyword>
<dbReference type="EMBL" id="JBANRG010000008">
    <property type="protein sequence ID" value="KAK7464384.1"/>
    <property type="molecule type" value="Genomic_DNA"/>
</dbReference>
<keyword evidence="3 4" id="KW-0378">Hydrolase</keyword>
<dbReference type="PANTHER" id="PTHR43037:SF5">
    <property type="entry name" value="FERULOYL ESTERASE"/>
    <property type="match status" value="1"/>
</dbReference>
<feature type="chain" id="PRO_5044985137" description="Carboxylic ester hydrolase" evidence="4">
    <location>
        <begin position="20"/>
        <end position="308"/>
    </location>
</feature>
<comment type="function">
    <text evidence="4">Esterase involved in the hydrolysis of xylan, a major structural heterogeneous polysaccharide found in plant biomass representing the second most abundant polysaccharide in the biosphere, after cellulose.</text>
</comment>
<evidence type="ECO:0000313" key="5">
    <source>
        <dbReference type="EMBL" id="KAK7464384.1"/>
    </source>
</evidence>